<dbReference type="SUPFAM" id="SSF55729">
    <property type="entry name" value="Acyl-CoA N-acyltransferases (Nat)"/>
    <property type="match status" value="1"/>
</dbReference>
<keyword evidence="2" id="KW-0012">Acyltransferase</keyword>
<dbReference type="InterPro" id="IPR016181">
    <property type="entry name" value="Acyl_CoA_acyltransferase"/>
</dbReference>
<keyword evidence="2" id="KW-0808">Transferase</keyword>
<keyword evidence="3" id="KW-1185">Reference proteome</keyword>
<evidence type="ECO:0000313" key="2">
    <source>
        <dbReference type="EMBL" id="MFC4131311.1"/>
    </source>
</evidence>
<accession>A0ABV8LK30</accession>
<proteinExistence type="predicted"/>
<dbReference type="PANTHER" id="PTHR43233:SF1">
    <property type="entry name" value="FAMILY N-ACETYLTRANSFERASE, PUTATIVE (AFU_ORTHOLOGUE AFUA_6G03350)-RELATED"/>
    <property type="match status" value="1"/>
</dbReference>
<evidence type="ECO:0000259" key="1">
    <source>
        <dbReference type="PROSITE" id="PS51186"/>
    </source>
</evidence>
<dbReference type="EC" id="2.3.-.-" evidence="2"/>
<dbReference type="Proteomes" id="UP001595816">
    <property type="component" value="Unassembled WGS sequence"/>
</dbReference>
<sequence length="146" mass="16180">MAQTPVTPGYEVDDDPARIDVDTAYAFLSTEAYWGRWRTREDFAEQVRTAWRVVGAFDSDGKLVGFARAVSDGLAIAYLADVYVDDAHRGHGLGVALVHKMIEDGPGREFRWMLHTSDAHGLYEKFGFGSTTAMERPAGPSRRPIS</sequence>
<dbReference type="Pfam" id="PF00583">
    <property type="entry name" value="Acetyltransf_1"/>
    <property type="match status" value="1"/>
</dbReference>
<dbReference type="GO" id="GO:0016746">
    <property type="term" value="F:acyltransferase activity"/>
    <property type="evidence" value="ECO:0007669"/>
    <property type="project" value="UniProtKB-KW"/>
</dbReference>
<name>A0ABV8LK30_9ACTN</name>
<organism evidence="2 3">
    <name type="scientific">Hamadaea flava</name>
    <dbReference type="NCBI Taxonomy" id="1742688"/>
    <lineage>
        <taxon>Bacteria</taxon>
        <taxon>Bacillati</taxon>
        <taxon>Actinomycetota</taxon>
        <taxon>Actinomycetes</taxon>
        <taxon>Micromonosporales</taxon>
        <taxon>Micromonosporaceae</taxon>
        <taxon>Hamadaea</taxon>
    </lineage>
</organism>
<feature type="domain" description="N-acetyltransferase" evidence="1">
    <location>
        <begin position="1"/>
        <end position="146"/>
    </location>
</feature>
<dbReference type="PROSITE" id="PS51186">
    <property type="entry name" value="GNAT"/>
    <property type="match status" value="1"/>
</dbReference>
<comment type="caution">
    <text evidence="2">The sequence shown here is derived from an EMBL/GenBank/DDBJ whole genome shotgun (WGS) entry which is preliminary data.</text>
</comment>
<dbReference type="RefSeq" id="WP_253754726.1">
    <property type="nucleotide sequence ID" value="NZ_JAMZDZ010000001.1"/>
</dbReference>
<dbReference type="InterPro" id="IPR053144">
    <property type="entry name" value="Acetyltransferase_Butenolide"/>
</dbReference>
<gene>
    <name evidence="2" type="ORF">ACFOZ4_11925</name>
</gene>
<protein>
    <submittedName>
        <fullName evidence="2">GNAT family N-acetyltransferase</fullName>
        <ecNumber evidence="2">2.3.-.-</ecNumber>
    </submittedName>
</protein>
<dbReference type="CDD" id="cd04301">
    <property type="entry name" value="NAT_SF"/>
    <property type="match status" value="1"/>
</dbReference>
<dbReference type="EMBL" id="JBHSAY010000006">
    <property type="protein sequence ID" value="MFC4131311.1"/>
    <property type="molecule type" value="Genomic_DNA"/>
</dbReference>
<reference evidence="3" key="1">
    <citation type="journal article" date="2019" name="Int. J. Syst. Evol. Microbiol.">
        <title>The Global Catalogue of Microorganisms (GCM) 10K type strain sequencing project: providing services to taxonomists for standard genome sequencing and annotation.</title>
        <authorList>
            <consortium name="The Broad Institute Genomics Platform"/>
            <consortium name="The Broad Institute Genome Sequencing Center for Infectious Disease"/>
            <person name="Wu L."/>
            <person name="Ma J."/>
        </authorList>
    </citation>
    <scope>NUCLEOTIDE SEQUENCE [LARGE SCALE GENOMIC DNA]</scope>
    <source>
        <strain evidence="3">CGMCC 4.7289</strain>
    </source>
</reference>
<dbReference type="Gene3D" id="3.40.630.30">
    <property type="match status" value="1"/>
</dbReference>
<dbReference type="InterPro" id="IPR000182">
    <property type="entry name" value="GNAT_dom"/>
</dbReference>
<dbReference type="PANTHER" id="PTHR43233">
    <property type="entry name" value="FAMILY N-ACETYLTRANSFERASE, PUTATIVE (AFU_ORTHOLOGUE AFUA_6G03350)-RELATED"/>
    <property type="match status" value="1"/>
</dbReference>
<evidence type="ECO:0000313" key="3">
    <source>
        <dbReference type="Proteomes" id="UP001595816"/>
    </source>
</evidence>